<dbReference type="KEGG" id="spue:AB5L97_18905"/>
<evidence type="ECO:0000256" key="1">
    <source>
        <dbReference type="ARBA" id="ARBA00023015"/>
    </source>
</evidence>
<gene>
    <name evidence="5" type="ORF">AB5L97_18905</name>
</gene>
<organism evidence="5">
    <name type="scientific">Sinomonas puerhi</name>
    <dbReference type="NCBI Taxonomy" id="3238584"/>
    <lineage>
        <taxon>Bacteria</taxon>
        <taxon>Bacillati</taxon>
        <taxon>Actinomycetota</taxon>
        <taxon>Actinomycetes</taxon>
        <taxon>Micrococcales</taxon>
        <taxon>Micrococcaceae</taxon>
        <taxon>Sinomonas</taxon>
    </lineage>
</organism>
<keyword evidence="2 5" id="KW-0238">DNA-binding</keyword>
<protein>
    <submittedName>
        <fullName evidence="5">LacI family DNA-binding transcriptional regulator</fullName>
    </submittedName>
</protein>
<reference evidence="5" key="1">
    <citation type="submission" date="2024-07" db="EMBL/GenBank/DDBJ databases">
        <authorList>
            <person name="fu j."/>
        </authorList>
    </citation>
    <scope>NUCLEOTIDE SEQUENCE</scope>
    <source>
        <strain evidence="5">P10A9</strain>
    </source>
</reference>
<dbReference type="AlphaFoldDB" id="A0AB39L2V9"/>
<dbReference type="Gene3D" id="3.40.50.2300">
    <property type="match status" value="2"/>
</dbReference>
<dbReference type="GO" id="GO:0000976">
    <property type="term" value="F:transcription cis-regulatory region binding"/>
    <property type="evidence" value="ECO:0007669"/>
    <property type="project" value="TreeGrafter"/>
</dbReference>
<keyword evidence="3" id="KW-0804">Transcription</keyword>
<dbReference type="InterPro" id="IPR000843">
    <property type="entry name" value="HTH_LacI"/>
</dbReference>
<dbReference type="InterPro" id="IPR010982">
    <property type="entry name" value="Lambda_DNA-bd_dom_sf"/>
</dbReference>
<dbReference type="GO" id="GO:0003700">
    <property type="term" value="F:DNA-binding transcription factor activity"/>
    <property type="evidence" value="ECO:0007669"/>
    <property type="project" value="TreeGrafter"/>
</dbReference>
<dbReference type="SUPFAM" id="SSF47413">
    <property type="entry name" value="lambda repressor-like DNA-binding domains"/>
    <property type="match status" value="1"/>
</dbReference>
<dbReference type="PANTHER" id="PTHR30146:SF153">
    <property type="entry name" value="LACTOSE OPERON REPRESSOR"/>
    <property type="match status" value="1"/>
</dbReference>
<keyword evidence="1" id="KW-0805">Transcription regulation</keyword>
<dbReference type="SMART" id="SM00354">
    <property type="entry name" value="HTH_LACI"/>
    <property type="match status" value="1"/>
</dbReference>
<dbReference type="EMBL" id="CP163302">
    <property type="protein sequence ID" value="XDP45305.1"/>
    <property type="molecule type" value="Genomic_DNA"/>
</dbReference>
<evidence type="ECO:0000256" key="2">
    <source>
        <dbReference type="ARBA" id="ARBA00023125"/>
    </source>
</evidence>
<sequence>MVTVTMADVAREAGVSPALVSLAFRDAYGVSATTRTRILETARRMGYQPNRAASRLASKSDDTLGVFLLDLHNEVFADMFDGMREAARTAGRELVLTVGSIGGSLDRPALDSLVRARVSAVVAGGLLLPDAELAEYRGRLALVSVARVVPGFDAVASDNVLGATLAVEHLVRLGHRRILHLATPPTDGYGGRREGYLRSMSDARLEPWVLTCDYARQAAFDLVMPLLGPAAPDREQPTAIFTHNDQTALGVLDAVHAHRLRVPEDISVVGYDNTSATKPPGVDLTTVDLHAADLGRRATEIAVVRSEDPTREPMVETFEPSLVVRASTAPPPKGHLIR</sequence>
<proteinExistence type="predicted"/>
<evidence type="ECO:0000256" key="3">
    <source>
        <dbReference type="ARBA" id="ARBA00023163"/>
    </source>
</evidence>
<accession>A0AB39L2V9</accession>
<dbReference type="RefSeq" id="WP_369045861.1">
    <property type="nucleotide sequence ID" value="NZ_CP163302.1"/>
</dbReference>
<dbReference type="Pfam" id="PF00356">
    <property type="entry name" value="LacI"/>
    <property type="match status" value="1"/>
</dbReference>
<feature type="domain" description="HTH lacI-type" evidence="4">
    <location>
        <begin position="4"/>
        <end position="58"/>
    </location>
</feature>
<dbReference type="Pfam" id="PF13377">
    <property type="entry name" value="Peripla_BP_3"/>
    <property type="match status" value="1"/>
</dbReference>
<dbReference type="SUPFAM" id="SSF53822">
    <property type="entry name" value="Periplasmic binding protein-like I"/>
    <property type="match status" value="1"/>
</dbReference>
<dbReference type="InterPro" id="IPR046335">
    <property type="entry name" value="LacI/GalR-like_sensor"/>
</dbReference>
<evidence type="ECO:0000259" key="4">
    <source>
        <dbReference type="PROSITE" id="PS50932"/>
    </source>
</evidence>
<dbReference type="PANTHER" id="PTHR30146">
    <property type="entry name" value="LACI-RELATED TRANSCRIPTIONAL REPRESSOR"/>
    <property type="match status" value="1"/>
</dbReference>
<dbReference type="CDD" id="cd06267">
    <property type="entry name" value="PBP1_LacI_sugar_binding-like"/>
    <property type="match status" value="1"/>
</dbReference>
<name>A0AB39L2V9_9MICC</name>
<dbReference type="PROSITE" id="PS50932">
    <property type="entry name" value="HTH_LACI_2"/>
    <property type="match status" value="1"/>
</dbReference>
<dbReference type="CDD" id="cd01392">
    <property type="entry name" value="HTH_LacI"/>
    <property type="match status" value="1"/>
</dbReference>
<dbReference type="InterPro" id="IPR028082">
    <property type="entry name" value="Peripla_BP_I"/>
</dbReference>
<dbReference type="Gene3D" id="1.10.260.40">
    <property type="entry name" value="lambda repressor-like DNA-binding domains"/>
    <property type="match status" value="1"/>
</dbReference>
<evidence type="ECO:0000313" key="5">
    <source>
        <dbReference type="EMBL" id="XDP45305.1"/>
    </source>
</evidence>